<dbReference type="EC" id="4.3.2.10" evidence="10"/>
<evidence type="ECO:0000256" key="2">
    <source>
        <dbReference type="ARBA" id="ARBA00011152"/>
    </source>
</evidence>
<dbReference type="EC" id="3.5.1.2" evidence="10"/>
<comment type="function">
    <text evidence="10">IGPS catalyzes the conversion of PRFAR and glutamine to IGP, AICAR and glutamate. The HisH subunit catalyzes the hydrolysis of glutamine to glutamate and ammonia as part of the synthesis of IGP and AICAR. The resulting ammonia molecule is channeled to the active site of HisF.</text>
</comment>
<comment type="caution">
    <text evidence="12">The sequence shown here is derived from an EMBL/GenBank/DDBJ whole genome shotgun (WGS) entry which is preliminary data.</text>
</comment>
<accession>A0ABU7LSE8</accession>
<dbReference type="CDD" id="cd01748">
    <property type="entry name" value="GATase1_IGP_Synthase"/>
    <property type="match status" value="1"/>
</dbReference>
<keyword evidence="4 10" id="KW-0378">Hydrolase</keyword>
<feature type="active site" evidence="10">
    <location>
        <position position="179"/>
    </location>
</feature>
<dbReference type="GO" id="GO:0016829">
    <property type="term" value="F:lyase activity"/>
    <property type="evidence" value="ECO:0007669"/>
    <property type="project" value="UniProtKB-KW"/>
</dbReference>
<dbReference type="InterPro" id="IPR010139">
    <property type="entry name" value="Imidazole-glycPsynth_HisH"/>
</dbReference>
<evidence type="ECO:0000256" key="4">
    <source>
        <dbReference type="ARBA" id="ARBA00022801"/>
    </source>
</evidence>
<comment type="catalytic activity">
    <reaction evidence="8 10">
        <text>5-[(5-phospho-1-deoxy-D-ribulos-1-ylimino)methylamino]-1-(5-phospho-beta-D-ribosyl)imidazole-4-carboxamide + L-glutamine = D-erythro-1-(imidazol-4-yl)glycerol 3-phosphate + 5-amino-1-(5-phospho-beta-D-ribosyl)imidazole-4-carboxamide + L-glutamate + H(+)</text>
        <dbReference type="Rhea" id="RHEA:24793"/>
        <dbReference type="ChEBI" id="CHEBI:15378"/>
        <dbReference type="ChEBI" id="CHEBI:29985"/>
        <dbReference type="ChEBI" id="CHEBI:58278"/>
        <dbReference type="ChEBI" id="CHEBI:58359"/>
        <dbReference type="ChEBI" id="CHEBI:58475"/>
        <dbReference type="ChEBI" id="CHEBI:58525"/>
        <dbReference type="EC" id="4.3.2.10"/>
    </reaction>
</comment>
<dbReference type="Proteomes" id="UP001354971">
    <property type="component" value="Unassembled WGS sequence"/>
</dbReference>
<dbReference type="EMBL" id="JAZDRP010000006">
    <property type="protein sequence ID" value="MEE2526822.1"/>
    <property type="molecule type" value="Genomic_DNA"/>
</dbReference>
<dbReference type="Pfam" id="PF00117">
    <property type="entry name" value="GATase"/>
    <property type="match status" value="1"/>
</dbReference>
<keyword evidence="5 10" id="KW-0315">Glutamine amidotransferase</keyword>
<dbReference type="InterPro" id="IPR017926">
    <property type="entry name" value="GATASE"/>
</dbReference>
<dbReference type="InterPro" id="IPR029062">
    <property type="entry name" value="Class_I_gatase-like"/>
</dbReference>
<evidence type="ECO:0000256" key="3">
    <source>
        <dbReference type="ARBA" id="ARBA00022605"/>
    </source>
</evidence>
<evidence type="ECO:0000256" key="8">
    <source>
        <dbReference type="ARBA" id="ARBA00047838"/>
    </source>
</evidence>
<comment type="subunit">
    <text evidence="2 10">Heterodimer of HisH and HisF.</text>
</comment>
<dbReference type="RefSeq" id="WP_330199485.1">
    <property type="nucleotide sequence ID" value="NZ_JAZDRP010000006.1"/>
</dbReference>
<keyword evidence="6 10" id="KW-0368">Histidine biosynthesis</keyword>
<evidence type="ECO:0000256" key="5">
    <source>
        <dbReference type="ARBA" id="ARBA00022962"/>
    </source>
</evidence>
<evidence type="ECO:0000256" key="7">
    <source>
        <dbReference type="ARBA" id="ARBA00023239"/>
    </source>
</evidence>
<dbReference type="Gene3D" id="3.40.50.880">
    <property type="match status" value="1"/>
</dbReference>
<keyword evidence="10" id="KW-0963">Cytoplasm</keyword>
<feature type="domain" description="Glutamine amidotransferase" evidence="11">
    <location>
        <begin position="34"/>
        <end position="193"/>
    </location>
</feature>
<dbReference type="SUPFAM" id="SSF52317">
    <property type="entry name" value="Class I glutamine amidotransferase-like"/>
    <property type="match status" value="1"/>
</dbReference>
<dbReference type="HAMAP" id="MF_00278">
    <property type="entry name" value="HisH"/>
    <property type="match status" value="1"/>
</dbReference>
<evidence type="ECO:0000256" key="6">
    <source>
        <dbReference type="ARBA" id="ARBA00023102"/>
    </source>
</evidence>
<evidence type="ECO:0000313" key="13">
    <source>
        <dbReference type="Proteomes" id="UP001354971"/>
    </source>
</evidence>
<sequence>MRLAIINTGSANRFSVETALKRIGADCCDAKTPEDADGADALVLPGVGSAAPAMKVLEASGWRSRLQSETRPVFGICLGMQLLFERSAEGDVETLGVIRGEVRRLPESGLSWPHMGWNALQITRPDPLLERLSGGDYMYFANGYYVPECEATLATVSYGETISAIVRQGNFMGCQFHPERSAKAGQQVLRNFCELAS</sequence>
<dbReference type="PANTHER" id="PTHR42701:SF1">
    <property type="entry name" value="IMIDAZOLE GLYCEROL PHOSPHATE SYNTHASE SUBUNIT HISH"/>
    <property type="match status" value="1"/>
</dbReference>
<reference evidence="12 13" key="1">
    <citation type="submission" date="2024-01" db="EMBL/GenBank/DDBJ databases">
        <title>Hyphobacterium bacterium isolated from marine sediment.</title>
        <authorList>
            <person name="Zhao S."/>
        </authorList>
    </citation>
    <scope>NUCLEOTIDE SEQUENCE [LARGE SCALE GENOMIC DNA]</scope>
    <source>
        <strain evidence="13">HN65</strain>
    </source>
</reference>
<feature type="active site" evidence="10">
    <location>
        <position position="177"/>
    </location>
</feature>
<feature type="active site" description="Nucleophile" evidence="10">
    <location>
        <position position="77"/>
    </location>
</feature>
<name>A0ABU7LSE8_9PROT</name>
<evidence type="ECO:0000256" key="9">
    <source>
        <dbReference type="ARBA" id="ARBA00049534"/>
    </source>
</evidence>
<evidence type="ECO:0000313" key="12">
    <source>
        <dbReference type="EMBL" id="MEE2526822.1"/>
    </source>
</evidence>
<dbReference type="NCBIfam" id="TIGR01855">
    <property type="entry name" value="IMP_synth_hisH"/>
    <property type="match status" value="1"/>
</dbReference>
<evidence type="ECO:0000256" key="10">
    <source>
        <dbReference type="HAMAP-Rule" id="MF_00278"/>
    </source>
</evidence>
<comment type="pathway">
    <text evidence="1 10">Amino-acid biosynthesis; L-histidine biosynthesis; L-histidine from 5-phospho-alpha-D-ribose 1-diphosphate: step 5/9.</text>
</comment>
<keyword evidence="13" id="KW-1185">Reference proteome</keyword>
<comment type="subcellular location">
    <subcellularLocation>
        <location evidence="10">Cytoplasm</location>
    </subcellularLocation>
</comment>
<protein>
    <recommendedName>
        <fullName evidence="10">Imidazole glycerol phosphate synthase subunit HisH</fullName>
        <ecNumber evidence="10">4.3.2.10</ecNumber>
    </recommendedName>
    <alternativeName>
        <fullName evidence="10">IGP synthase glutaminase subunit</fullName>
        <ecNumber evidence="10">3.5.1.2</ecNumber>
    </alternativeName>
    <alternativeName>
        <fullName evidence="10">IGP synthase subunit HisH</fullName>
    </alternativeName>
    <alternativeName>
        <fullName evidence="10">ImGP synthase subunit HisH</fullName>
        <shortName evidence="10">IGPS subunit HisH</shortName>
    </alternativeName>
</protein>
<keyword evidence="3 10" id="KW-0028">Amino-acid biosynthesis</keyword>
<dbReference type="PANTHER" id="PTHR42701">
    <property type="entry name" value="IMIDAZOLE GLYCEROL PHOSPHATE SYNTHASE SUBUNIT HISH"/>
    <property type="match status" value="1"/>
</dbReference>
<proteinExistence type="inferred from homology"/>
<organism evidence="12 13">
    <name type="scientific">Hyphobacterium lacteum</name>
    <dbReference type="NCBI Taxonomy" id="3116575"/>
    <lineage>
        <taxon>Bacteria</taxon>
        <taxon>Pseudomonadati</taxon>
        <taxon>Pseudomonadota</taxon>
        <taxon>Alphaproteobacteria</taxon>
        <taxon>Maricaulales</taxon>
        <taxon>Maricaulaceae</taxon>
        <taxon>Hyphobacterium</taxon>
    </lineage>
</organism>
<evidence type="ECO:0000256" key="1">
    <source>
        <dbReference type="ARBA" id="ARBA00005091"/>
    </source>
</evidence>
<keyword evidence="7 10" id="KW-0456">Lyase</keyword>
<evidence type="ECO:0000259" key="11">
    <source>
        <dbReference type="Pfam" id="PF00117"/>
    </source>
</evidence>
<gene>
    <name evidence="10 12" type="primary">hisH</name>
    <name evidence="12" type="ORF">V0U79_10610</name>
</gene>
<dbReference type="PROSITE" id="PS51273">
    <property type="entry name" value="GATASE_TYPE_1"/>
    <property type="match status" value="1"/>
</dbReference>
<comment type="catalytic activity">
    <reaction evidence="9 10">
        <text>L-glutamine + H2O = L-glutamate + NH4(+)</text>
        <dbReference type="Rhea" id="RHEA:15889"/>
        <dbReference type="ChEBI" id="CHEBI:15377"/>
        <dbReference type="ChEBI" id="CHEBI:28938"/>
        <dbReference type="ChEBI" id="CHEBI:29985"/>
        <dbReference type="ChEBI" id="CHEBI:58359"/>
        <dbReference type="EC" id="3.5.1.2"/>
    </reaction>
</comment>
<dbReference type="PIRSF" id="PIRSF000495">
    <property type="entry name" value="Amidotransf_hisH"/>
    <property type="match status" value="1"/>
</dbReference>